<gene>
    <name evidence="3" type="primary">CTRB2</name>
    <name evidence="3" type="ORF">AWC38_SpisGene18461</name>
</gene>
<reference evidence="4" key="1">
    <citation type="journal article" date="2017" name="bioRxiv">
        <title>Comparative analysis of the genomes of Stylophora pistillata and Acropora digitifera provides evidence for extensive differences between species of corals.</title>
        <authorList>
            <person name="Voolstra C.R."/>
            <person name="Li Y."/>
            <person name="Liew Y.J."/>
            <person name="Baumgarten S."/>
            <person name="Zoccola D."/>
            <person name="Flot J.-F."/>
            <person name="Tambutte S."/>
            <person name="Allemand D."/>
            <person name="Aranda M."/>
        </authorList>
    </citation>
    <scope>NUCLEOTIDE SEQUENCE [LARGE SCALE GENOMIC DNA]</scope>
</reference>
<dbReference type="SMART" id="SM00020">
    <property type="entry name" value="Tryp_SPc"/>
    <property type="match status" value="1"/>
</dbReference>
<evidence type="ECO:0000259" key="2">
    <source>
        <dbReference type="PROSITE" id="PS50240"/>
    </source>
</evidence>
<keyword evidence="1" id="KW-1015">Disulfide bond</keyword>
<evidence type="ECO:0000313" key="4">
    <source>
        <dbReference type="Proteomes" id="UP000225706"/>
    </source>
</evidence>
<evidence type="ECO:0000256" key="1">
    <source>
        <dbReference type="ARBA" id="ARBA00023157"/>
    </source>
</evidence>
<dbReference type="InterPro" id="IPR001254">
    <property type="entry name" value="Trypsin_dom"/>
</dbReference>
<dbReference type="GO" id="GO:0004252">
    <property type="term" value="F:serine-type endopeptidase activity"/>
    <property type="evidence" value="ECO:0007669"/>
    <property type="project" value="InterPro"/>
</dbReference>
<dbReference type="GO" id="GO:0006508">
    <property type="term" value="P:proteolysis"/>
    <property type="evidence" value="ECO:0007669"/>
    <property type="project" value="InterPro"/>
</dbReference>
<comment type="caution">
    <text evidence="3">The sequence shown here is derived from an EMBL/GenBank/DDBJ whole genome shotgun (WGS) entry which is preliminary data.</text>
</comment>
<organism evidence="3 4">
    <name type="scientific">Stylophora pistillata</name>
    <name type="common">Smooth cauliflower coral</name>
    <dbReference type="NCBI Taxonomy" id="50429"/>
    <lineage>
        <taxon>Eukaryota</taxon>
        <taxon>Metazoa</taxon>
        <taxon>Cnidaria</taxon>
        <taxon>Anthozoa</taxon>
        <taxon>Hexacorallia</taxon>
        <taxon>Scleractinia</taxon>
        <taxon>Astrocoeniina</taxon>
        <taxon>Pocilloporidae</taxon>
        <taxon>Stylophora</taxon>
    </lineage>
</organism>
<keyword evidence="4" id="KW-1185">Reference proteome</keyword>
<evidence type="ECO:0000313" key="3">
    <source>
        <dbReference type="EMBL" id="PFX17221.1"/>
    </source>
</evidence>
<dbReference type="Pfam" id="PF00089">
    <property type="entry name" value="Trypsin"/>
    <property type="match status" value="2"/>
</dbReference>
<dbReference type="Proteomes" id="UP000225706">
    <property type="component" value="Unassembled WGS sequence"/>
</dbReference>
<accession>A0A2B4RHY4</accession>
<name>A0A2B4RHY4_STYPI</name>
<protein>
    <submittedName>
        <fullName evidence="3">Chymotrypsinogen B2</fullName>
    </submittedName>
</protein>
<dbReference type="STRING" id="50429.A0A2B4RHY4"/>
<dbReference type="PANTHER" id="PTHR24250">
    <property type="entry name" value="CHYMOTRYPSIN-RELATED"/>
    <property type="match status" value="1"/>
</dbReference>
<dbReference type="AlphaFoldDB" id="A0A2B4RHY4"/>
<dbReference type="InterPro" id="IPR043504">
    <property type="entry name" value="Peptidase_S1_PA_chymotrypsin"/>
</dbReference>
<dbReference type="PANTHER" id="PTHR24250:SF27">
    <property type="entry name" value="ELASTASE 2 LIKE"/>
    <property type="match status" value="1"/>
</dbReference>
<feature type="domain" description="Peptidase S1" evidence="2">
    <location>
        <begin position="366"/>
        <end position="540"/>
    </location>
</feature>
<dbReference type="Gene3D" id="2.40.10.10">
    <property type="entry name" value="Trypsin-like serine proteases"/>
    <property type="match status" value="2"/>
</dbReference>
<dbReference type="InterPro" id="IPR009003">
    <property type="entry name" value="Peptidase_S1_PA"/>
</dbReference>
<sequence>MQQLRVRTKCQVATVLGNSFLLAVKGSTPEKFAGNKPGFRSRQCDFTKKSKVELPANKSNDLCQLIQAIESSEEGKAELDKIIGEGNKFERKNVLKAGDCIEEVWKRDREGFFKDQRNNALAVYNHSPSAYEALYSLSILQLPCTQVLKRVWKDGAEQPGIDHRYFQSQEEKFKEKRIVKVLIHMKVPWSLKGGGITSFTMVEDELPVLHDVFSSVIQSGCQKASYIVQFLWCDLTSGFDLIGPLFPVPKSMYANILQQFFMLCLKSFHAYGCRVSIVLWDGASSNLTLLKMLCGCPRAILLVNDAAEDLRARYFVDISFANPEDSSGSPVFAIICPSHQRQLDPSQCKTSQDHAGCGKRSFLSRVAGGEDAPRHSWPWQLSLRVLSQDGRLLHICGGSLIRDEWVVTAEHCVVDQDDIPRNPSFYTVIVEWGMTEGGGNIADTLQQAMLPVQSRNRCSKRWGRLGAPIDKKSMICAGSGKPGEAGGSQGDSDGPYVCEESGKWVLRGDVSWGHRMCRTDLFTVFARISSFRDWIDAKLKGDSSGGCG</sequence>
<dbReference type="OrthoDB" id="10061449at2759"/>
<dbReference type="CDD" id="cd00190">
    <property type="entry name" value="Tryp_SPc"/>
    <property type="match status" value="1"/>
</dbReference>
<dbReference type="SUPFAM" id="SSF50494">
    <property type="entry name" value="Trypsin-like serine proteases"/>
    <property type="match status" value="1"/>
</dbReference>
<proteinExistence type="predicted"/>
<dbReference type="EMBL" id="LSMT01000488">
    <property type="protein sequence ID" value="PFX17221.1"/>
    <property type="molecule type" value="Genomic_DNA"/>
</dbReference>
<dbReference type="PROSITE" id="PS50240">
    <property type="entry name" value="TRYPSIN_DOM"/>
    <property type="match status" value="1"/>
</dbReference>